<organism evidence="2 3">
    <name type="scientific">Ricinus communis</name>
    <name type="common">Castor bean</name>
    <dbReference type="NCBI Taxonomy" id="3988"/>
    <lineage>
        <taxon>Eukaryota</taxon>
        <taxon>Viridiplantae</taxon>
        <taxon>Streptophyta</taxon>
        <taxon>Embryophyta</taxon>
        <taxon>Tracheophyta</taxon>
        <taxon>Spermatophyta</taxon>
        <taxon>Magnoliopsida</taxon>
        <taxon>eudicotyledons</taxon>
        <taxon>Gunneridae</taxon>
        <taxon>Pentapetalae</taxon>
        <taxon>rosids</taxon>
        <taxon>fabids</taxon>
        <taxon>Malpighiales</taxon>
        <taxon>Euphorbiaceae</taxon>
        <taxon>Acalyphoideae</taxon>
        <taxon>Acalypheae</taxon>
        <taxon>Ricinus</taxon>
    </lineage>
</organism>
<dbReference type="AlphaFoldDB" id="B9STN3"/>
<keyword evidence="3" id="KW-1185">Reference proteome</keyword>
<evidence type="ECO:0000313" key="3">
    <source>
        <dbReference type="Proteomes" id="UP000008311"/>
    </source>
</evidence>
<dbReference type="Proteomes" id="UP000008311">
    <property type="component" value="Unassembled WGS sequence"/>
</dbReference>
<evidence type="ECO:0000313" key="2">
    <source>
        <dbReference type="EMBL" id="EEF33019.1"/>
    </source>
</evidence>
<evidence type="ECO:0000256" key="1">
    <source>
        <dbReference type="SAM" id="MobiDB-lite"/>
    </source>
</evidence>
<feature type="region of interest" description="Disordered" evidence="1">
    <location>
        <begin position="1"/>
        <end position="23"/>
    </location>
</feature>
<name>B9STN3_RICCO</name>
<protein>
    <submittedName>
        <fullName evidence="2">Uncharacterized protein</fullName>
    </submittedName>
</protein>
<dbReference type="InParanoid" id="B9STN3"/>
<proteinExistence type="predicted"/>
<dbReference type="EMBL" id="EQ974133">
    <property type="protein sequence ID" value="EEF33019.1"/>
    <property type="molecule type" value="Genomic_DNA"/>
</dbReference>
<gene>
    <name evidence="2" type="ORF">RCOM_0825920</name>
</gene>
<feature type="region of interest" description="Disordered" evidence="1">
    <location>
        <begin position="84"/>
        <end position="111"/>
    </location>
</feature>
<sequence length="111" mass="12417">MAVRSAGEGDSEKTRIEAKQSGGEGFRLTNIDKAIANCLLSPEHVVIVHNIKVEYGNEGGIQGFWMELPHSILHWRSRLKRKKEYGSKKRQEISTASSVAPVHQSRPSIHK</sequence>
<accession>B9STN3</accession>
<reference evidence="3" key="1">
    <citation type="journal article" date="2010" name="Nat. Biotechnol.">
        <title>Draft genome sequence of the oilseed species Ricinus communis.</title>
        <authorList>
            <person name="Chan A.P."/>
            <person name="Crabtree J."/>
            <person name="Zhao Q."/>
            <person name="Lorenzi H."/>
            <person name="Orvis J."/>
            <person name="Puiu D."/>
            <person name="Melake-Berhan A."/>
            <person name="Jones K.M."/>
            <person name="Redman J."/>
            <person name="Chen G."/>
            <person name="Cahoon E.B."/>
            <person name="Gedil M."/>
            <person name="Stanke M."/>
            <person name="Haas B.J."/>
            <person name="Wortman J.R."/>
            <person name="Fraser-Liggett C.M."/>
            <person name="Ravel J."/>
            <person name="Rabinowicz P.D."/>
        </authorList>
    </citation>
    <scope>NUCLEOTIDE SEQUENCE [LARGE SCALE GENOMIC DNA]</scope>
    <source>
        <strain evidence="3">cv. Hale</strain>
    </source>
</reference>